<keyword evidence="5" id="KW-1185">Reference proteome</keyword>
<evidence type="ECO:0000313" key="4">
    <source>
        <dbReference type="EMBL" id="KAJ8979345.1"/>
    </source>
</evidence>
<dbReference type="PRINTS" id="PR00947">
    <property type="entry name" value="CUTICLE"/>
</dbReference>
<dbReference type="EMBL" id="JAPWTJ010000348">
    <property type="protein sequence ID" value="KAJ8979345.1"/>
    <property type="molecule type" value="Genomic_DNA"/>
</dbReference>
<dbReference type="PROSITE" id="PS51155">
    <property type="entry name" value="CHIT_BIND_RR_2"/>
    <property type="match status" value="1"/>
</dbReference>
<protein>
    <submittedName>
        <fullName evidence="4">Uncharacterized protein</fullName>
    </submittedName>
</protein>
<proteinExistence type="predicted"/>
<evidence type="ECO:0000256" key="3">
    <source>
        <dbReference type="SAM" id="SignalP"/>
    </source>
</evidence>
<dbReference type="InterPro" id="IPR031311">
    <property type="entry name" value="CHIT_BIND_RR_consensus"/>
</dbReference>
<reference evidence="4" key="1">
    <citation type="journal article" date="2023" name="Insect Mol. Biol.">
        <title>Genome sequencing provides insights into the evolution of gene families encoding plant cell wall-degrading enzymes in longhorned beetles.</title>
        <authorList>
            <person name="Shin N.R."/>
            <person name="Okamura Y."/>
            <person name="Kirsch R."/>
            <person name="Pauchet Y."/>
        </authorList>
    </citation>
    <scope>NUCLEOTIDE SEQUENCE</scope>
    <source>
        <strain evidence="4">MMC_N1</strain>
    </source>
</reference>
<feature type="signal peptide" evidence="3">
    <location>
        <begin position="1"/>
        <end position="16"/>
    </location>
</feature>
<evidence type="ECO:0000256" key="1">
    <source>
        <dbReference type="ARBA" id="ARBA00022460"/>
    </source>
</evidence>
<dbReference type="Pfam" id="PF00379">
    <property type="entry name" value="Chitin_bind_4"/>
    <property type="match status" value="1"/>
</dbReference>
<dbReference type="InterPro" id="IPR000618">
    <property type="entry name" value="Insect_cuticle"/>
</dbReference>
<organism evidence="4 5">
    <name type="scientific">Molorchus minor</name>
    <dbReference type="NCBI Taxonomy" id="1323400"/>
    <lineage>
        <taxon>Eukaryota</taxon>
        <taxon>Metazoa</taxon>
        <taxon>Ecdysozoa</taxon>
        <taxon>Arthropoda</taxon>
        <taxon>Hexapoda</taxon>
        <taxon>Insecta</taxon>
        <taxon>Pterygota</taxon>
        <taxon>Neoptera</taxon>
        <taxon>Endopterygota</taxon>
        <taxon>Coleoptera</taxon>
        <taxon>Polyphaga</taxon>
        <taxon>Cucujiformia</taxon>
        <taxon>Chrysomeloidea</taxon>
        <taxon>Cerambycidae</taxon>
        <taxon>Lamiinae</taxon>
        <taxon>Monochamini</taxon>
        <taxon>Molorchus</taxon>
    </lineage>
</organism>
<dbReference type="Proteomes" id="UP001162164">
    <property type="component" value="Unassembled WGS sequence"/>
</dbReference>
<keyword evidence="1 2" id="KW-0193">Cuticle</keyword>
<evidence type="ECO:0000256" key="2">
    <source>
        <dbReference type="PROSITE-ProRule" id="PRU00497"/>
    </source>
</evidence>
<accession>A0ABQ9JMA7</accession>
<keyword evidence="3" id="KW-0732">Signal</keyword>
<evidence type="ECO:0000313" key="5">
    <source>
        <dbReference type="Proteomes" id="UP001162164"/>
    </source>
</evidence>
<dbReference type="InterPro" id="IPR051217">
    <property type="entry name" value="Insect_Cuticle_Struc_Prot"/>
</dbReference>
<comment type="caution">
    <text evidence="4">The sequence shown here is derived from an EMBL/GenBank/DDBJ whole genome shotgun (WGS) entry which is preliminary data.</text>
</comment>
<name>A0ABQ9JMA7_9CUCU</name>
<dbReference type="PANTHER" id="PTHR12236:SF75">
    <property type="entry name" value="CUTICULAR PROTEIN 62BB, ISOFORM A"/>
    <property type="match status" value="1"/>
</dbReference>
<gene>
    <name evidence="4" type="ORF">NQ317_012941</name>
</gene>
<feature type="chain" id="PRO_5046222280" evidence="3">
    <location>
        <begin position="17"/>
        <end position="192"/>
    </location>
</feature>
<sequence length="192" mass="21042">MIILAALSIIISKAFGGHHQIGYDSHDVDYYAHPRYAFKYGVSDPHTGDVKSQQESRDGDVVKGQYSLVEPDGSVRVVDYVADSVNGFNAVVSKSAPSIHASPAPTIVKQVVPSVVKQVVPTYVKQVVPVYRTAPIISPVYQKQLVGKPVFKYTSTLGLSKGGYYGDYEGYPNYLDGYDLDAYYGDVHGHEY</sequence>
<dbReference type="PANTHER" id="PTHR12236">
    <property type="entry name" value="STRUCTURAL CONTITUENT OF CUTICLE"/>
    <property type="match status" value="1"/>
</dbReference>
<dbReference type="PROSITE" id="PS00233">
    <property type="entry name" value="CHIT_BIND_RR_1"/>
    <property type="match status" value="1"/>
</dbReference>